<organism evidence="1 2">
    <name type="scientific">Racocetra persica</name>
    <dbReference type="NCBI Taxonomy" id="160502"/>
    <lineage>
        <taxon>Eukaryota</taxon>
        <taxon>Fungi</taxon>
        <taxon>Fungi incertae sedis</taxon>
        <taxon>Mucoromycota</taxon>
        <taxon>Glomeromycotina</taxon>
        <taxon>Glomeromycetes</taxon>
        <taxon>Diversisporales</taxon>
        <taxon>Gigasporaceae</taxon>
        <taxon>Racocetra</taxon>
    </lineage>
</organism>
<comment type="caution">
    <text evidence="1">The sequence shown here is derived from an EMBL/GenBank/DDBJ whole genome shotgun (WGS) entry which is preliminary data.</text>
</comment>
<proteinExistence type="predicted"/>
<gene>
    <name evidence="1" type="ORF">RPERSI_LOCUS26421</name>
</gene>
<dbReference type="Proteomes" id="UP000789920">
    <property type="component" value="Unassembled WGS sequence"/>
</dbReference>
<name>A0ACA9S3E5_9GLOM</name>
<evidence type="ECO:0000313" key="1">
    <source>
        <dbReference type="EMBL" id="CAG8825174.1"/>
    </source>
</evidence>
<protein>
    <submittedName>
        <fullName evidence="1">25907_t:CDS:1</fullName>
    </submittedName>
</protein>
<sequence length="242" mass="27759">GSTEILFTWNDMNEPSVFGGYEQTMPKDLIHYEGWEHRDLHNIYGLSFHRATAQGLRNRTESPRRPFVLSRSFFAGSQRYGAIWTGDNGSSWDYLAISTPMLLTLGISGLPFSGVDVGGFAGDPQPELFVRWCQAGAFEPFFRGHSDNYTKRREPWVFGEPYTGYVRDIIKERYSLLPLWYTLFYEASTTGMPIIRPMFVVYPDDEQVYEMDDQFFVGNSLLVKPIVKKGQTSTEVYFSGNE</sequence>
<dbReference type="EMBL" id="CAJVQC010090141">
    <property type="protein sequence ID" value="CAG8825174.1"/>
    <property type="molecule type" value="Genomic_DNA"/>
</dbReference>
<feature type="non-terminal residue" evidence="1">
    <location>
        <position position="1"/>
    </location>
</feature>
<evidence type="ECO:0000313" key="2">
    <source>
        <dbReference type="Proteomes" id="UP000789920"/>
    </source>
</evidence>
<accession>A0ACA9S3E5</accession>
<feature type="non-terminal residue" evidence="1">
    <location>
        <position position="242"/>
    </location>
</feature>
<keyword evidence="2" id="KW-1185">Reference proteome</keyword>
<reference evidence="1" key="1">
    <citation type="submission" date="2021-06" db="EMBL/GenBank/DDBJ databases">
        <authorList>
            <person name="Kallberg Y."/>
            <person name="Tangrot J."/>
            <person name="Rosling A."/>
        </authorList>
    </citation>
    <scope>NUCLEOTIDE SEQUENCE</scope>
    <source>
        <strain evidence="1">MA461A</strain>
    </source>
</reference>